<accession>Q94M45</accession>
<keyword evidence="2" id="KW-1185">Reference proteome</keyword>
<name>Q94M45_9CAUD</name>
<dbReference type="EMBL" id="AJ302074">
    <property type="protein sequence ID" value="CAC48100.1"/>
    <property type="molecule type" value="Genomic_DNA"/>
</dbReference>
<sequence length="295" mass="32657">MPSNQNNAVRRYEKQYAGILETVFGVRAAFSNALAPIQILDGVQENSKAFSVKTNNTPVVIGEYKTGENDGGFGDNSGAQSRFGGVTEVKYENTDVNYDYTLTIHEGLDRYTVNNDLNAAVADRLKLQSEAQTRTVNKRIGKYLSDTATKTEALADFTDDKVKALFNKLSAFYTNNEVTAPITVYLRSEFYNAIVDMASVTSAKGATISLDENGLPKYKGFTLEETPAQYFETGVIAIFSPNGIIIPFVGISTARVIEAENFDGVNCKLLLRVVLTLLMTIRKQFTKLQELLYRR</sequence>
<evidence type="ECO:0000313" key="1">
    <source>
        <dbReference type="EMBL" id="CAC48100.1"/>
    </source>
</evidence>
<evidence type="ECO:0008006" key="3">
    <source>
        <dbReference type="Google" id="ProtNLM"/>
    </source>
</evidence>
<dbReference type="GeneID" id="955980"/>
<dbReference type="KEGG" id="vg:955980"/>
<proteinExistence type="predicted"/>
<evidence type="ECO:0000313" key="2">
    <source>
        <dbReference type="Proteomes" id="UP000001780"/>
    </source>
</evidence>
<dbReference type="RefSeq" id="NP_150166.1">
    <property type="nucleotide sequence ID" value="NC_003050.2"/>
</dbReference>
<protein>
    <recommendedName>
        <fullName evidence="3">Major capsid protein</fullName>
    </recommendedName>
</protein>
<dbReference type="Proteomes" id="UP000001780">
    <property type="component" value="Segment"/>
</dbReference>
<organism evidence="1 2">
    <name type="scientific">Streptococcus phage MM1</name>
    <dbReference type="NCBI Taxonomy" id="120574"/>
    <lineage>
        <taxon>Viruses</taxon>
        <taxon>Duplodnaviria</taxon>
        <taxon>Heunggongvirae</taxon>
        <taxon>Uroviricota</taxon>
        <taxon>Caudoviricetes</taxon>
        <taxon>Paclarkvirus</taxon>
        <taxon>Paclarkvirus MM1</taxon>
    </lineage>
</organism>
<reference evidence="1 2" key="1">
    <citation type="journal article" date="2003" name="J. Bacteriol.">
        <title>Genome organization and molecular analysis of the temperate bacteriophage MM1 of Streptococcus pneumoniae.</title>
        <authorList>
            <person name="Obregon V."/>
            <person name="Garcia J.L."/>
            <person name="Garcia E."/>
            <person name="Lopez R."/>
            <person name="Garcia P."/>
        </authorList>
    </citation>
    <scope>NUCLEOTIDE SEQUENCE</scope>
</reference>
<dbReference type="OrthoDB" id="8596at10239"/>